<dbReference type="GO" id="GO:0051301">
    <property type="term" value="P:cell division"/>
    <property type="evidence" value="ECO:0007669"/>
    <property type="project" value="InterPro"/>
</dbReference>
<dbReference type="Pfam" id="PF08202">
    <property type="entry name" value="MIS13"/>
    <property type="match status" value="1"/>
</dbReference>
<accession>A0A427XTY2</accession>
<dbReference type="GO" id="GO:0000444">
    <property type="term" value="C:MIS12/MIND type complex"/>
    <property type="evidence" value="ECO:0007669"/>
    <property type="project" value="InterPro"/>
</dbReference>
<feature type="compositionally biased region" description="Low complexity" evidence="1">
    <location>
        <begin position="68"/>
        <end position="92"/>
    </location>
</feature>
<dbReference type="Proteomes" id="UP000279259">
    <property type="component" value="Unassembled WGS sequence"/>
</dbReference>
<feature type="compositionally biased region" description="Basic and acidic residues" evidence="1">
    <location>
        <begin position="276"/>
        <end position="290"/>
    </location>
</feature>
<dbReference type="GO" id="GO:0007059">
    <property type="term" value="P:chromosome segregation"/>
    <property type="evidence" value="ECO:0007669"/>
    <property type="project" value="InterPro"/>
</dbReference>
<keyword evidence="3" id="KW-1185">Reference proteome</keyword>
<evidence type="ECO:0000256" key="1">
    <source>
        <dbReference type="SAM" id="MobiDB-lite"/>
    </source>
</evidence>
<organism evidence="2 3">
    <name type="scientific">Saitozyma podzolica</name>
    <dbReference type="NCBI Taxonomy" id="1890683"/>
    <lineage>
        <taxon>Eukaryota</taxon>
        <taxon>Fungi</taxon>
        <taxon>Dikarya</taxon>
        <taxon>Basidiomycota</taxon>
        <taxon>Agaricomycotina</taxon>
        <taxon>Tremellomycetes</taxon>
        <taxon>Tremellales</taxon>
        <taxon>Trimorphomycetaceae</taxon>
        <taxon>Saitozyma</taxon>
    </lineage>
</organism>
<feature type="compositionally biased region" description="Pro residues" evidence="1">
    <location>
        <begin position="138"/>
        <end position="147"/>
    </location>
</feature>
<feature type="compositionally biased region" description="Basic and acidic residues" evidence="1">
    <location>
        <begin position="198"/>
        <end position="207"/>
    </location>
</feature>
<proteinExistence type="predicted"/>
<comment type="caution">
    <text evidence="2">The sequence shown here is derived from an EMBL/GenBank/DDBJ whole genome shotgun (WGS) entry which is preliminary data.</text>
</comment>
<name>A0A427XTY2_9TREE</name>
<protein>
    <submittedName>
        <fullName evidence="2">Uncharacterized protein</fullName>
    </submittedName>
</protein>
<dbReference type="STRING" id="1890683.A0A427XTY2"/>
<dbReference type="PANTHER" id="PTHR14778:SF2">
    <property type="entry name" value="KINETOCHORE-ASSOCIATED PROTEIN DSN1 HOMOLOG"/>
    <property type="match status" value="1"/>
</dbReference>
<feature type="region of interest" description="Disordered" evidence="1">
    <location>
        <begin position="551"/>
        <end position="596"/>
    </location>
</feature>
<evidence type="ECO:0000313" key="2">
    <source>
        <dbReference type="EMBL" id="RSH82300.1"/>
    </source>
</evidence>
<dbReference type="PANTHER" id="PTHR14778">
    <property type="entry name" value="KINETOCHORE-ASSOCIATED PROTEIN DSN1 HOMOLOG"/>
    <property type="match status" value="1"/>
</dbReference>
<sequence length="596" mass="63066">MFKHQPVAPQPNSADTPPDEDIDISLPPPPSEKNIARRRESTRAVRERSPDSPPMPSSKRLKAGAGAGAALSASTSASASASSSLSNAGARSVKPPSRGGGVDSLLTSLSADAGPVKSNGGPRHVDFLTFSISQRPKPSAPTPMSPPRKPRPSRLSMGPPSEPFVRKTRKSMRGVGEDDMSGEAVVPVPEGETPMIRKNRELREAQRRSSLGMRGQRASSSLGRGEISIPHPTVETASFWKHISPTLPEPIRARHLLVYCAKRALDGSVPPATDALKGKSRDKAKGGVRTDEGDRLVKEIMEEVMANLGKGLIDTNIFSQPFHGAVKSAVPLRSHPKNALNRLVEAETEKVFKRSKEEHSQWAARVHRANQRQAEVLDHLHVKRSKNAEPVMTSAPGWMADALTVANAVIAQGEGDLSAMGEFTDVEYKVDTLHQTVHTGLQFSRQASRFLDGIFSSLTADLRNRERLGLPSSLPPADTDGLDPVALLASAKATVTTAAAPSGRAGAGAGASAGPSRPDPMAMLRALAQADAKQASEETVAAAAKVAPMPAMPSTAMTPRRVGVTPRSARTLGTGTTPRRSLHGNATTTPAHAQAE</sequence>
<feature type="region of interest" description="Disordered" evidence="1">
    <location>
        <begin position="497"/>
        <end position="520"/>
    </location>
</feature>
<feature type="compositionally biased region" description="Basic and acidic residues" evidence="1">
    <location>
        <begin position="34"/>
        <end position="50"/>
    </location>
</feature>
<dbReference type="AlphaFoldDB" id="A0A427XTY2"/>
<gene>
    <name evidence="2" type="ORF">EHS25_006010</name>
</gene>
<dbReference type="EMBL" id="RSCD01000027">
    <property type="protein sequence ID" value="RSH82300.1"/>
    <property type="molecule type" value="Genomic_DNA"/>
</dbReference>
<dbReference type="InterPro" id="IPR013218">
    <property type="entry name" value="Dsn1/Mis13"/>
</dbReference>
<dbReference type="OrthoDB" id="3364649at2759"/>
<reference evidence="2 3" key="1">
    <citation type="submission" date="2018-11" db="EMBL/GenBank/DDBJ databases">
        <title>Genome sequence of Saitozyma podzolica DSM 27192.</title>
        <authorList>
            <person name="Aliyu H."/>
            <person name="Gorte O."/>
            <person name="Ochsenreither K."/>
        </authorList>
    </citation>
    <scope>NUCLEOTIDE SEQUENCE [LARGE SCALE GENOMIC DNA]</scope>
    <source>
        <strain evidence="2 3">DSM 27192</strain>
    </source>
</reference>
<feature type="region of interest" description="Disordered" evidence="1">
    <location>
        <begin position="1"/>
        <end position="229"/>
    </location>
</feature>
<evidence type="ECO:0000313" key="3">
    <source>
        <dbReference type="Proteomes" id="UP000279259"/>
    </source>
</evidence>
<feature type="compositionally biased region" description="Polar residues" evidence="1">
    <location>
        <begin position="571"/>
        <end position="596"/>
    </location>
</feature>
<feature type="region of interest" description="Disordered" evidence="1">
    <location>
        <begin position="271"/>
        <end position="290"/>
    </location>
</feature>